<protein>
    <submittedName>
        <fullName evidence="8">Multicopper oxidase-domain-containing protein</fullName>
    </submittedName>
</protein>
<organism evidence="8 9">
    <name type="scientific">Cercophora samala</name>
    <dbReference type="NCBI Taxonomy" id="330535"/>
    <lineage>
        <taxon>Eukaryota</taxon>
        <taxon>Fungi</taxon>
        <taxon>Dikarya</taxon>
        <taxon>Ascomycota</taxon>
        <taxon>Pezizomycotina</taxon>
        <taxon>Sordariomycetes</taxon>
        <taxon>Sordariomycetidae</taxon>
        <taxon>Sordariales</taxon>
        <taxon>Lasiosphaeriaceae</taxon>
        <taxon>Cercophora</taxon>
    </lineage>
</organism>
<evidence type="ECO:0000256" key="1">
    <source>
        <dbReference type="ARBA" id="ARBA00010609"/>
    </source>
</evidence>
<feature type="domain" description="Plastocyanin-like" evidence="7">
    <location>
        <begin position="112"/>
        <end position="228"/>
    </location>
</feature>
<dbReference type="FunFam" id="2.60.40.420:FF:000021">
    <property type="entry name" value="Extracellular dihydrogeodin oxidase/laccase"/>
    <property type="match status" value="1"/>
</dbReference>
<dbReference type="InterPro" id="IPR001117">
    <property type="entry name" value="Cu-oxidase_2nd"/>
</dbReference>
<comment type="caution">
    <text evidence="8">The sequence shown here is derived from an EMBL/GenBank/DDBJ whole genome shotgun (WGS) entry which is preliminary data.</text>
</comment>
<keyword evidence="9" id="KW-1185">Reference proteome</keyword>
<dbReference type="PROSITE" id="PS00079">
    <property type="entry name" value="MULTICOPPER_OXIDASE1"/>
    <property type="match status" value="1"/>
</dbReference>
<evidence type="ECO:0000313" key="8">
    <source>
        <dbReference type="EMBL" id="KAK0666510.1"/>
    </source>
</evidence>
<dbReference type="CDD" id="cd13854">
    <property type="entry name" value="CuRO_1_MaLCC_like"/>
    <property type="match status" value="1"/>
</dbReference>
<dbReference type="FunFam" id="2.60.40.420:FF:000045">
    <property type="entry name" value="Laccase 2"/>
    <property type="match status" value="1"/>
</dbReference>
<evidence type="ECO:0000259" key="6">
    <source>
        <dbReference type="Pfam" id="PF07731"/>
    </source>
</evidence>
<dbReference type="InterPro" id="IPR011706">
    <property type="entry name" value="Cu-oxidase_C"/>
</dbReference>
<gene>
    <name evidence="8" type="ORF">QBC41DRAFT_397908</name>
</gene>
<evidence type="ECO:0000259" key="7">
    <source>
        <dbReference type="Pfam" id="PF07732"/>
    </source>
</evidence>
<name>A0AA40DAL9_9PEZI</name>
<dbReference type="InterPro" id="IPR033138">
    <property type="entry name" value="Cu_oxidase_CS"/>
</dbReference>
<dbReference type="PANTHER" id="PTHR11709">
    <property type="entry name" value="MULTI-COPPER OXIDASE"/>
    <property type="match status" value="1"/>
</dbReference>
<keyword evidence="4" id="KW-0186">Copper</keyword>
<dbReference type="InterPro" id="IPR002355">
    <property type="entry name" value="Cu_oxidase_Cu_BS"/>
</dbReference>
<feature type="domain" description="Plastocyanin-like" evidence="6">
    <location>
        <begin position="535"/>
        <end position="618"/>
    </location>
</feature>
<evidence type="ECO:0000259" key="5">
    <source>
        <dbReference type="Pfam" id="PF00394"/>
    </source>
</evidence>
<dbReference type="CDD" id="cd13880">
    <property type="entry name" value="CuRO_2_MaLCC_like"/>
    <property type="match status" value="1"/>
</dbReference>
<dbReference type="Proteomes" id="UP001174997">
    <property type="component" value="Unassembled WGS sequence"/>
</dbReference>
<feature type="domain" description="Plastocyanin-like" evidence="5">
    <location>
        <begin position="238"/>
        <end position="395"/>
    </location>
</feature>
<accession>A0AA40DAL9</accession>
<dbReference type="PROSITE" id="PS00080">
    <property type="entry name" value="MULTICOPPER_OXIDASE2"/>
    <property type="match status" value="1"/>
</dbReference>
<evidence type="ECO:0000313" key="9">
    <source>
        <dbReference type="Proteomes" id="UP001174997"/>
    </source>
</evidence>
<evidence type="ECO:0000256" key="4">
    <source>
        <dbReference type="ARBA" id="ARBA00023008"/>
    </source>
</evidence>
<dbReference type="Pfam" id="PF07731">
    <property type="entry name" value="Cu-oxidase_2"/>
    <property type="match status" value="1"/>
</dbReference>
<proteinExistence type="inferred from homology"/>
<dbReference type="GO" id="GO:0016491">
    <property type="term" value="F:oxidoreductase activity"/>
    <property type="evidence" value="ECO:0007669"/>
    <property type="project" value="UniProtKB-KW"/>
</dbReference>
<evidence type="ECO:0000256" key="2">
    <source>
        <dbReference type="ARBA" id="ARBA00022723"/>
    </source>
</evidence>
<dbReference type="EMBL" id="JAULSY010000086">
    <property type="protein sequence ID" value="KAK0666510.1"/>
    <property type="molecule type" value="Genomic_DNA"/>
</dbReference>
<dbReference type="AlphaFoldDB" id="A0AA40DAL9"/>
<reference evidence="8" key="1">
    <citation type="submission" date="2023-06" db="EMBL/GenBank/DDBJ databases">
        <title>Genome-scale phylogeny and comparative genomics of the fungal order Sordariales.</title>
        <authorList>
            <consortium name="Lawrence Berkeley National Laboratory"/>
            <person name="Hensen N."/>
            <person name="Bonometti L."/>
            <person name="Westerberg I."/>
            <person name="Brannstrom I.O."/>
            <person name="Guillou S."/>
            <person name="Cros-Aarteil S."/>
            <person name="Calhoun S."/>
            <person name="Haridas S."/>
            <person name="Kuo A."/>
            <person name="Mondo S."/>
            <person name="Pangilinan J."/>
            <person name="Riley R."/>
            <person name="Labutti K."/>
            <person name="Andreopoulos B."/>
            <person name="Lipzen A."/>
            <person name="Chen C."/>
            <person name="Yanf M."/>
            <person name="Daum C."/>
            <person name="Ng V."/>
            <person name="Clum A."/>
            <person name="Steindorff A."/>
            <person name="Ohm R."/>
            <person name="Martin F."/>
            <person name="Silar P."/>
            <person name="Natvig D."/>
            <person name="Lalanne C."/>
            <person name="Gautier V."/>
            <person name="Ament-Velasquez S.L."/>
            <person name="Kruys A."/>
            <person name="Hutchinson M.I."/>
            <person name="Powell A.J."/>
            <person name="Barry K."/>
            <person name="Miller A.N."/>
            <person name="Grigoriev I.V."/>
            <person name="Debuchy R."/>
            <person name="Gladieux P."/>
            <person name="Thoren M.H."/>
            <person name="Johannesson H."/>
        </authorList>
    </citation>
    <scope>NUCLEOTIDE SEQUENCE</scope>
    <source>
        <strain evidence="8">CBS 307.81</strain>
    </source>
</reference>
<keyword evidence="3" id="KW-0560">Oxidoreductase</keyword>
<dbReference type="SUPFAM" id="SSF49503">
    <property type="entry name" value="Cupredoxins"/>
    <property type="match status" value="3"/>
</dbReference>
<evidence type="ECO:0000256" key="3">
    <source>
        <dbReference type="ARBA" id="ARBA00023002"/>
    </source>
</evidence>
<dbReference type="Pfam" id="PF00394">
    <property type="entry name" value="Cu-oxidase"/>
    <property type="match status" value="1"/>
</dbReference>
<dbReference type="PANTHER" id="PTHR11709:SF71">
    <property type="entry name" value="OXIDOREDUCTASE TPCJ"/>
    <property type="match status" value="1"/>
</dbReference>
<dbReference type="InterPro" id="IPR008972">
    <property type="entry name" value="Cupredoxin"/>
</dbReference>
<dbReference type="Pfam" id="PF07732">
    <property type="entry name" value="Cu-oxidase_3"/>
    <property type="match status" value="1"/>
</dbReference>
<dbReference type="CDD" id="cd13901">
    <property type="entry name" value="CuRO_3_MaLCC_like"/>
    <property type="match status" value="1"/>
</dbReference>
<dbReference type="GO" id="GO:0005507">
    <property type="term" value="F:copper ion binding"/>
    <property type="evidence" value="ECO:0007669"/>
    <property type="project" value="InterPro"/>
</dbReference>
<keyword evidence="2" id="KW-0479">Metal-binding</keyword>
<sequence length="653" mass="73241">MGFLKSCLGFLSRVAFTSFSPFESIFSPQQPPFISTSPQTYGPSDFAGSYSPRIDPTKDCIYPGLRNVGYKPCNGISRTCWMRRAGFKDYGIKDDYEVTTPFGITREYWLTVDQADLRPDGQPKINGVALNGTYPGPIIEACWGDKIVVHVRNKYRDNGTTIHWHGLRQFRTNDMDGVNGVTQCPIAYGEEYTYEFRAQQYGHTWYHSHYSLQYPDGVAGPLIIHGPSSAEWDIDNGPIMVVDWLYNTSFAAFNCEAYDCGNETPPRADNIVVNGVGAFKQPDGKWTNNYFKTRFKSGKKHLLRLINGSAASSFVFSIDNHTMTVIASDLVAIKPYTTTSLLLGIGQRYTVVVEANQKPSLYWMRTTPAAGCSAFRKDQKGEFTQVKETTSFIAYEGAPRLPYPDSTSVKNKGVSDTCIDESHISQDRLVPIVPWEVSNKPINDVSRDSFTAGYEKNANPDLYPQLPFKHWLLASNPNSQPLWVNFSQPTILDPFTNPPFSSITRFEQSNGYIYLIVDGAFLFNPDPNFTAIPTGHPIHLHGSDFVILNQDWKPYDPASSPKDFKFDNPARRDTALLPSGGYLALAFRPDNPGAWLMHCHIAWHASSGLALQLVVRPREIPDFNGDLLAVHKGCEAWRRWDHQDPIVQTDSGI</sequence>
<comment type="similarity">
    <text evidence="1">Belongs to the multicopper oxidase family.</text>
</comment>
<dbReference type="InterPro" id="IPR011707">
    <property type="entry name" value="Cu-oxidase-like_N"/>
</dbReference>
<dbReference type="Gene3D" id="2.60.40.420">
    <property type="entry name" value="Cupredoxins - blue copper proteins"/>
    <property type="match status" value="3"/>
</dbReference>
<dbReference type="InterPro" id="IPR045087">
    <property type="entry name" value="Cu-oxidase_fam"/>
</dbReference>